<dbReference type="SUPFAM" id="SSF51182">
    <property type="entry name" value="RmlC-like cupins"/>
    <property type="match status" value="1"/>
</dbReference>
<evidence type="ECO:0000256" key="2">
    <source>
        <dbReference type="ARBA" id="ARBA00023125"/>
    </source>
</evidence>
<dbReference type="PROSITE" id="PS01124">
    <property type="entry name" value="HTH_ARAC_FAMILY_2"/>
    <property type="match status" value="1"/>
</dbReference>
<dbReference type="KEGG" id="gom:D7316_01639"/>
<evidence type="ECO:0000313" key="5">
    <source>
        <dbReference type="EMBL" id="AZG45047.1"/>
    </source>
</evidence>
<gene>
    <name evidence="5" type="primary">nimR</name>
    <name evidence="5" type="ORF">D7316_01639</name>
</gene>
<dbReference type="PROSITE" id="PS00041">
    <property type="entry name" value="HTH_ARAC_FAMILY_1"/>
    <property type="match status" value="1"/>
</dbReference>
<dbReference type="PANTHER" id="PTHR11019">
    <property type="entry name" value="HTH-TYPE TRANSCRIPTIONAL REGULATOR NIMR"/>
    <property type="match status" value="1"/>
</dbReference>
<evidence type="ECO:0000259" key="4">
    <source>
        <dbReference type="PROSITE" id="PS01124"/>
    </source>
</evidence>
<dbReference type="InterPro" id="IPR020449">
    <property type="entry name" value="Tscrpt_reg_AraC-type_HTH"/>
</dbReference>
<keyword evidence="6" id="KW-1185">Reference proteome</keyword>
<dbReference type="InterPro" id="IPR009057">
    <property type="entry name" value="Homeodomain-like_sf"/>
</dbReference>
<feature type="domain" description="HTH araC/xylS-type" evidence="4">
    <location>
        <begin position="157"/>
        <end position="254"/>
    </location>
</feature>
<dbReference type="GO" id="GO:0043565">
    <property type="term" value="F:sequence-specific DNA binding"/>
    <property type="evidence" value="ECO:0007669"/>
    <property type="project" value="InterPro"/>
</dbReference>
<dbReference type="EMBL" id="CP033972">
    <property type="protein sequence ID" value="AZG45047.1"/>
    <property type="molecule type" value="Genomic_DNA"/>
</dbReference>
<dbReference type="OrthoDB" id="2039152at2"/>
<keyword evidence="2" id="KW-0238">DNA-binding</keyword>
<evidence type="ECO:0000313" key="6">
    <source>
        <dbReference type="Proteomes" id="UP000271469"/>
    </source>
</evidence>
<dbReference type="InterPro" id="IPR018060">
    <property type="entry name" value="HTH_AraC"/>
</dbReference>
<dbReference type="RefSeq" id="WP_124707828.1">
    <property type="nucleotide sequence ID" value="NZ_CP033972.1"/>
</dbReference>
<sequence length="254" mass="27666">MTPTSRVDGDVPWIARLPDTAGIPPTTVTNRLHPSSHALHWQVCGHTDFDVDAGTVTLPSDHAIWIPAGTRHTMTISADSVVVPTFFDSSITSSLRSADVIAVDFHFRALVLALVGAAYAPHLAPETELRRQLLSVIEQAAPTGALSLTMPNDGPARVVAEALRTNPADGRTIDEWARHTHSSARTIERAFRLQTGGTFQQWRTHCRMETAKALLSRAQSVAAVSHRVGYHSQSSFARAFRAHFGRPPGEFIID</sequence>
<protein>
    <submittedName>
        <fullName evidence="5">HTH-type transcriptional regulator NimR</fullName>
    </submittedName>
</protein>
<dbReference type="Gene3D" id="1.10.10.60">
    <property type="entry name" value="Homeodomain-like"/>
    <property type="match status" value="1"/>
</dbReference>
<proteinExistence type="predicted"/>
<dbReference type="GO" id="GO:0003700">
    <property type="term" value="F:DNA-binding transcription factor activity"/>
    <property type="evidence" value="ECO:0007669"/>
    <property type="project" value="InterPro"/>
</dbReference>
<dbReference type="Proteomes" id="UP000271469">
    <property type="component" value="Chromosome"/>
</dbReference>
<dbReference type="PRINTS" id="PR00032">
    <property type="entry name" value="HTHARAC"/>
</dbReference>
<keyword evidence="3" id="KW-0804">Transcription</keyword>
<dbReference type="AlphaFoldDB" id="A0A3G8JIY7"/>
<name>A0A3G8JIY7_9ACTN</name>
<dbReference type="Pfam" id="PF12833">
    <property type="entry name" value="HTH_18"/>
    <property type="match status" value="1"/>
</dbReference>
<dbReference type="SUPFAM" id="SSF46689">
    <property type="entry name" value="Homeodomain-like"/>
    <property type="match status" value="1"/>
</dbReference>
<dbReference type="InterPro" id="IPR018062">
    <property type="entry name" value="HTH_AraC-typ_CS"/>
</dbReference>
<keyword evidence="1" id="KW-0805">Transcription regulation</keyword>
<accession>A0A3G8JIY7</accession>
<dbReference type="SMART" id="SM00342">
    <property type="entry name" value="HTH_ARAC"/>
    <property type="match status" value="1"/>
</dbReference>
<evidence type="ECO:0000256" key="3">
    <source>
        <dbReference type="ARBA" id="ARBA00023163"/>
    </source>
</evidence>
<evidence type="ECO:0000256" key="1">
    <source>
        <dbReference type="ARBA" id="ARBA00023015"/>
    </source>
</evidence>
<organism evidence="5 6">
    <name type="scientific">Gordonia insulae</name>
    <dbReference type="NCBI Taxonomy" id="2420509"/>
    <lineage>
        <taxon>Bacteria</taxon>
        <taxon>Bacillati</taxon>
        <taxon>Actinomycetota</taxon>
        <taxon>Actinomycetes</taxon>
        <taxon>Mycobacteriales</taxon>
        <taxon>Gordoniaceae</taxon>
        <taxon>Gordonia</taxon>
    </lineage>
</organism>
<dbReference type="PANTHER" id="PTHR11019:SF199">
    <property type="entry name" value="HTH-TYPE TRANSCRIPTIONAL REGULATOR NIMR"/>
    <property type="match status" value="1"/>
</dbReference>
<reference evidence="5 6" key="1">
    <citation type="submission" date="2018-11" db="EMBL/GenBank/DDBJ databases">
        <title>Gordonia insulae sp. nov., isolated from an island soil.</title>
        <authorList>
            <person name="Kim Y.S."/>
            <person name="Kim S.B."/>
        </authorList>
    </citation>
    <scope>NUCLEOTIDE SEQUENCE [LARGE SCALE GENOMIC DNA]</scope>
    <source>
        <strain evidence="5 6">MMS17-SY073</strain>
    </source>
</reference>
<dbReference type="InterPro" id="IPR011051">
    <property type="entry name" value="RmlC_Cupin_sf"/>
</dbReference>